<evidence type="ECO:0000313" key="8">
    <source>
        <dbReference type="Proteomes" id="UP000179616"/>
    </source>
</evidence>
<reference evidence="7 8" key="1">
    <citation type="submission" date="2016-10" db="EMBL/GenBank/DDBJ databases">
        <title>Evaluation of Human, Veterinary and Environmental Mycobacterium chelonae Isolates by Core Genome Phylogenomic Analysis, Targeted Gene Comparison, and Anti-microbial Susceptibility Patterns: A Tale of Mistaken Identities.</title>
        <authorList>
            <person name="Fogelson S.B."/>
            <person name="Camus A.C."/>
            <person name="Lorenz W."/>
            <person name="Vasireddy R."/>
            <person name="Vasireddy S."/>
            <person name="Smith T."/>
            <person name="Brown-Elliott B.A."/>
            <person name="Wallace R.J.Jr."/>
            <person name="Hasan N.A."/>
            <person name="Reischl U."/>
            <person name="Sanchez S."/>
        </authorList>
    </citation>
    <scope>NUCLEOTIDE SEQUENCE [LARGE SCALE GENOMIC DNA]</scope>
    <source>
        <strain evidence="7 8">1559</strain>
    </source>
</reference>
<dbReference type="GO" id="GO:0003700">
    <property type="term" value="F:DNA-binding transcription factor activity"/>
    <property type="evidence" value="ECO:0007669"/>
    <property type="project" value="TreeGrafter"/>
</dbReference>
<evidence type="ECO:0000313" key="7">
    <source>
        <dbReference type="EMBL" id="OHU22363.1"/>
    </source>
</evidence>
<evidence type="ECO:0000259" key="6">
    <source>
        <dbReference type="PROSITE" id="PS50977"/>
    </source>
</evidence>
<dbReference type="SUPFAM" id="SSF48498">
    <property type="entry name" value="Tetracyclin repressor-like, C-terminal domain"/>
    <property type="match status" value="1"/>
</dbReference>
<dbReference type="InterPro" id="IPR009057">
    <property type="entry name" value="Homeodomain-like_sf"/>
</dbReference>
<evidence type="ECO:0000256" key="1">
    <source>
        <dbReference type="ARBA" id="ARBA00023015"/>
    </source>
</evidence>
<feature type="region of interest" description="Disordered" evidence="5">
    <location>
        <begin position="1"/>
        <end position="28"/>
    </location>
</feature>
<dbReference type="Proteomes" id="UP000179616">
    <property type="component" value="Unassembled WGS sequence"/>
</dbReference>
<comment type="caution">
    <text evidence="7">The sequence shown here is derived from an EMBL/GenBank/DDBJ whole genome shotgun (WGS) entry which is preliminary data.</text>
</comment>
<dbReference type="EMBL" id="MLIK01000019">
    <property type="protein sequence ID" value="OHU22363.1"/>
    <property type="molecule type" value="Genomic_DNA"/>
</dbReference>
<dbReference type="Pfam" id="PF16859">
    <property type="entry name" value="TetR_C_11"/>
    <property type="match status" value="1"/>
</dbReference>
<dbReference type="Gene3D" id="1.10.357.10">
    <property type="entry name" value="Tetracycline Repressor, domain 2"/>
    <property type="match status" value="1"/>
</dbReference>
<dbReference type="AlphaFoldDB" id="A0A1S1LB09"/>
<dbReference type="STRING" id="948102.BKG76_18035"/>
<dbReference type="InterPro" id="IPR011075">
    <property type="entry name" value="TetR_C"/>
</dbReference>
<keyword evidence="2 4" id="KW-0238">DNA-binding</keyword>
<dbReference type="Pfam" id="PF00440">
    <property type="entry name" value="TetR_N"/>
    <property type="match status" value="1"/>
</dbReference>
<name>A0A1S1LB09_9MYCO</name>
<keyword evidence="3" id="KW-0804">Transcription</keyword>
<dbReference type="PANTHER" id="PTHR30055:SF148">
    <property type="entry name" value="TETR-FAMILY TRANSCRIPTIONAL REGULATOR"/>
    <property type="match status" value="1"/>
</dbReference>
<evidence type="ECO:0000256" key="4">
    <source>
        <dbReference type="PROSITE-ProRule" id="PRU00335"/>
    </source>
</evidence>
<dbReference type="PANTHER" id="PTHR30055">
    <property type="entry name" value="HTH-TYPE TRANSCRIPTIONAL REGULATOR RUTR"/>
    <property type="match status" value="1"/>
</dbReference>
<feature type="DNA-binding region" description="H-T-H motif" evidence="4">
    <location>
        <begin position="51"/>
        <end position="70"/>
    </location>
</feature>
<evidence type="ECO:0000256" key="3">
    <source>
        <dbReference type="ARBA" id="ARBA00023163"/>
    </source>
</evidence>
<feature type="domain" description="HTH tetR-type" evidence="6">
    <location>
        <begin position="28"/>
        <end position="88"/>
    </location>
</feature>
<dbReference type="PRINTS" id="PR00455">
    <property type="entry name" value="HTHTETR"/>
</dbReference>
<protein>
    <submittedName>
        <fullName evidence="7">TetR family transcriptional regulator</fullName>
    </submittedName>
</protein>
<dbReference type="PROSITE" id="PS50977">
    <property type="entry name" value="HTH_TETR_2"/>
    <property type="match status" value="1"/>
</dbReference>
<organism evidence="7 8">
    <name type="scientific">Mycobacteroides franklinii</name>
    <dbReference type="NCBI Taxonomy" id="948102"/>
    <lineage>
        <taxon>Bacteria</taxon>
        <taxon>Bacillati</taxon>
        <taxon>Actinomycetota</taxon>
        <taxon>Actinomycetes</taxon>
        <taxon>Mycobacteriales</taxon>
        <taxon>Mycobacteriaceae</taxon>
        <taxon>Mycobacteroides</taxon>
    </lineage>
</organism>
<gene>
    <name evidence="7" type="ORF">BKG76_18035</name>
</gene>
<dbReference type="SUPFAM" id="SSF46689">
    <property type="entry name" value="Homeodomain-like"/>
    <property type="match status" value="1"/>
</dbReference>
<dbReference type="Gene3D" id="1.10.10.60">
    <property type="entry name" value="Homeodomain-like"/>
    <property type="match status" value="1"/>
</dbReference>
<evidence type="ECO:0000256" key="5">
    <source>
        <dbReference type="SAM" id="MobiDB-lite"/>
    </source>
</evidence>
<dbReference type="InterPro" id="IPR036271">
    <property type="entry name" value="Tet_transcr_reg_TetR-rel_C_sf"/>
</dbReference>
<dbReference type="InterPro" id="IPR001647">
    <property type="entry name" value="HTH_TetR"/>
</dbReference>
<dbReference type="GO" id="GO:0000976">
    <property type="term" value="F:transcription cis-regulatory region binding"/>
    <property type="evidence" value="ECO:0007669"/>
    <property type="project" value="TreeGrafter"/>
</dbReference>
<proteinExistence type="predicted"/>
<sequence>MDVVNEMARPQGVDDSRRHFGNRHGRSETAREAVIHAADDLLVAKGYAGVTMEGIAKAAGVAKQTVYRWWSSKAEVLMDVFLEDAASQLDPPDLGGLATDLRHHLGATAQFLTTDDAGAVFRALIGQSQHDAQLADTFRARYLREQQARDQIPLARAVARGELPADVDVARLAEQLVAPLYYRVIVTGEAVDDAFLDGLVGDFVRRLK</sequence>
<evidence type="ECO:0000256" key="2">
    <source>
        <dbReference type="ARBA" id="ARBA00023125"/>
    </source>
</evidence>
<dbReference type="InterPro" id="IPR050109">
    <property type="entry name" value="HTH-type_TetR-like_transc_reg"/>
</dbReference>
<keyword evidence="1" id="KW-0805">Transcription regulation</keyword>
<accession>A0A1S1LB09</accession>